<accession>A0A8H6C3Z2</accession>
<reference evidence="2 3" key="1">
    <citation type="submission" date="2020-03" db="EMBL/GenBank/DDBJ databases">
        <title>FDA dAtabase for Regulatory Grade micrObial Sequences (FDA-ARGOS): Supporting development and validation of Infectious Disease Dx tests.</title>
        <authorList>
            <person name="Campos J."/>
            <person name="Goldberg B."/>
            <person name="Tallon L."/>
            <person name="Sadzewicz L."/>
            <person name="Vavikolanu K."/>
            <person name="Mehta A."/>
            <person name="Aluvathingal J."/>
            <person name="Nadendla S."/>
            <person name="Nandy P."/>
            <person name="Geyer C."/>
            <person name="Yan Y."/>
            <person name="Sichtig H."/>
        </authorList>
    </citation>
    <scope>NUCLEOTIDE SEQUENCE [LARGE SCALE GENOMIC DNA]</scope>
    <source>
        <strain evidence="2 3">FDAARGOS_656</strain>
    </source>
</reference>
<dbReference type="InterPro" id="IPR051236">
    <property type="entry name" value="HAT_RTT109-like"/>
</dbReference>
<feature type="region of interest" description="Disordered" evidence="1">
    <location>
        <begin position="231"/>
        <end position="253"/>
    </location>
</feature>
<evidence type="ECO:0000313" key="3">
    <source>
        <dbReference type="Proteomes" id="UP000536275"/>
    </source>
</evidence>
<dbReference type="EMBL" id="JABWAD010000007">
    <property type="protein sequence ID" value="KAF6072258.1"/>
    <property type="molecule type" value="Genomic_DNA"/>
</dbReference>
<evidence type="ECO:0008006" key="4">
    <source>
        <dbReference type="Google" id="ProtNLM"/>
    </source>
</evidence>
<organism evidence="2 3">
    <name type="scientific">Candida albicans</name>
    <name type="common">Yeast</name>
    <dbReference type="NCBI Taxonomy" id="5476"/>
    <lineage>
        <taxon>Eukaryota</taxon>
        <taxon>Fungi</taxon>
        <taxon>Dikarya</taxon>
        <taxon>Ascomycota</taxon>
        <taxon>Saccharomycotina</taxon>
        <taxon>Pichiomycetes</taxon>
        <taxon>Debaryomycetaceae</taxon>
        <taxon>Candida/Lodderomyces clade</taxon>
        <taxon>Candida</taxon>
    </lineage>
</organism>
<proteinExistence type="predicted"/>
<evidence type="ECO:0000256" key="1">
    <source>
        <dbReference type="SAM" id="MobiDB-lite"/>
    </source>
</evidence>
<dbReference type="AlphaFoldDB" id="A0A8H6C3Z2"/>
<protein>
    <recommendedName>
        <fullName evidence="4">Altered inheritance of mitochondria protein 6</fullName>
    </recommendedName>
</protein>
<name>A0A8H6C3Z2_CANAX</name>
<dbReference type="PANTHER" id="PTHR31571:SF1">
    <property type="entry name" value="ALTERED INHERITANCE OF MITOCHONDRIA PROTEIN 6"/>
    <property type="match status" value="1"/>
</dbReference>
<gene>
    <name evidence="2" type="ORF">FOB64_000309</name>
</gene>
<evidence type="ECO:0000313" key="2">
    <source>
        <dbReference type="EMBL" id="KAF6072258.1"/>
    </source>
</evidence>
<dbReference type="Proteomes" id="UP000536275">
    <property type="component" value="Unassembled WGS sequence"/>
</dbReference>
<sequence length="691" mass="80531">MNDINIKLWEMINNNQYVDIFKQKKFDFQESRIIPTFGTKRQNYERELTLKIIWSFYINNIILLRFNQGRPYYKLSSIMNGFKFDYDRDQYSNNILLPMSDIDYLSLKSAGNRANWNQLYEKSHIPTDATSLILSSKSFENSLSKLSNKDITFSNLISKDEFHVDLRNKLKTKYYEIIHDEKLVVINTNYWFSNIILRLSELIQYNYILCDIMVFKMCKYDWKTDLGCNSDDRGDSKDTNTTQGEKCRDADGNSIQHKEDYKDSVSNPGLLQHPLISDEIQSVEGLTTKLKSLNNNDWKILIEMIKSTNEYVDLIKLIPSSEYTDYSIVVGPTTFDDNYNNENETTKRFRNLINNSSEWWNKQELKSSVQQSWAKLPIYILSFTSGVLSIIYSLAVLTKYIKFKKTIEGCNISVPQQKQMSDVRLNRDIYAKPLHSHNDYWREYPLFSALSAGAISVESDICSVNETLIFKNDEIYVGHSQEFLKPINTLFNLYLNPLSQFLQFVNPTYEIIDGDSNSENSRLEQDFFAQSQSERNSVFYNNPGQPLYLWFDFKTEANSTYDALKPLLKPFIDNGYLAYYNTTDDKYYSGPLILTITDGPLDKFTIDNNNTNKDELKKWSKLSRVASGSLETILGSESYATSTKNDFNEEQKSQLKQVLDLAHEYGLKTRIWGDITWPWNVLDSHLKICLN</sequence>
<dbReference type="PANTHER" id="PTHR31571">
    <property type="entry name" value="ALTERED INHERITANCE OF MITOCHONDRIA PROTEIN 6"/>
    <property type="match status" value="1"/>
</dbReference>
<comment type="caution">
    <text evidence="2">The sequence shown here is derived from an EMBL/GenBank/DDBJ whole genome shotgun (WGS) entry which is preliminary data.</text>
</comment>